<dbReference type="Gene3D" id="3.40.50.200">
    <property type="entry name" value="Peptidase S8/S53 domain"/>
    <property type="match status" value="2"/>
</dbReference>
<dbReference type="PANTHER" id="PTHR10795">
    <property type="entry name" value="PROPROTEIN CONVERTASE SUBTILISIN/KEXIN"/>
    <property type="match status" value="1"/>
</dbReference>
<dbReference type="Gene3D" id="3.50.30.30">
    <property type="match status" value="1"/>
</dbReference>
<dbReference type="InterPro" id="IPR041469">
    <property type="entry name" value="Subtilisin-like_FN3"/>
</dbReference>
<sequence length="722" mass="78262">MHISMSFNRYTPSVLSWLLLLLLVANAEPQEYKTYIIHMDHSQKPSFLTHESWHRSTLHTVSKTADKQDQLLYSYKNVMHGFSARLKPSQVSEIKKSAAHVAIHEESLGKLLTTHSPKFLGLRRSSGLWPASSYGEGMIIGLIDSGVWPESASFNDQGMPPIPQRWKGKCDNNDSARDHIGHGTHTLSTAGGNHVAGASQFGYASGLARGMAPRAHLAMYKVSNTDEVAESDVLAAMDQAIADGVDIMSLSLGFEQSPYFRDVIAIGSLSAYEKGIVVVCSAGNDGAYNSTLNGAPWITTVGAGTIDRSFIGTVTLGNGLIFEGRSTFPESVLITNVSFYHGIGDPMKKTCQLESLNKNETIGKVVFCDYAGITIIAKQISELYRIGALAAIIVADKIPFGTLDDLTLPILVLPLSSGGSVREYVKVEPKPEVMSMRFVLTSLGTKPAPEVAYFSSSGPNPISPGILKPDVIAPGVDVLAAVPPFPKIRIGDYTSVTEYALSSGTSMSTPHVAGVAALLKAASPNWSPAAIRSALMTTAYTINNNGTTLTNQLYDGPATPLDYGAGHINPNKAVDPGLIYDMDTQDYIDFLCGLGYNDTEMRAVLRRNQWNCTQNKTDLNYPSFVAVFKEEPNSPRVKNFSRVVTNVGDDQSVFQAVIGNSTWLRVIVELNTLTFTTKYQTQSFVVSVEIDGNAPPEPTYGYLKWIDQRNRIVSSPIVALIS</sequence>
<feature type="active site" description="Charge relay system" evidence="6 7">
    <location>
        <position position="144"/>
    </location>
</feature>
<keyword evidence="13" id="KW-1185">Reference proteome</keyword>
<dbReference type="Pfam" id="PF00082">
    <property type="entry name" value="Peptidase_S8"/>
    <property type="match status" value="1"/>
</dbReference>
<evidence type="ECO:0000256" key="7">
    <source>
        <dbReference type="PROSITE-ProRule" id="PRU01240"/>
    </source>
</evidence>
<dbReference type="InterPro" id="IPR023828">
    <property type="entry name" value="Peptidase_S8_Ser-AS"/>
</dbReference>
<evidence type="ECO:0000259" key="11">
    <source>
        <dbReference type="Pfam" id="PF17766"/>
    </source>
</evidence>
<feature type="active site" description="Charge relay system" evidence="6 7">
    <location>
        <position position="182"/>
    </location>
</feature>
<proteinExistence type="inferred from homology"/>
<dbReference type="GO" id="GO:0004252">
    <property type="term" value="F:serine-type endopeptidase activity"/>
    <property type="evidence" value="ECO:0007669"/>
    <property type="project" value="UniProtKB-UniRule"/>
</dbReference>
<comment type="similarity">
    <text evidence="1 7">Belongs to the peptidase S8 family.</text>
</comment>
<dbReference type="InterPro" id="IPR036852">
    <property type="entry name" value="Peptidase_S8/S53_dom_sf"/>
</dbReference>
<dbReference type="SUPFAM" id="SSF52743">
    <property type="entry name" value="Subtilisin-like"/>
    <property type="match status" value="1"/>
</dbReference>
<dbReference type="Gene3D" id="3.30.70.80">
    <property type="entry name" value="Peptidase S8 propeptide/proteinase inhibitor I9"/>
    <property type="match status" value="1"/>
</dbReference>
<feature type="active site" description="Charge relay system" evidence="6 7">
    <location>
        <position position="506"/>
    </location>
</feature>
<name>A0A6A2WJ08_HIBSY</name>
<protein>
    <submittedName>
        <fullName evidence="12">Subtilisin-like serine protease 2</fullName>
    </submittedName>
</protein>
<dbReference type="InterPro" id="IPR015500">
    <property type="entry name" value="Peptidase_S8_subtilisin-rel"/>
</dbReference>
<dbReference type="PROSITE" id="PS00138">
    <property type="entry name" value="SUBTILASE_SER"/>
    <property type="match status" value="1"/>
</dbReference>
<organism evidence="12 13">
    <name type="scientific">Hibiscus syriacus</name>
    <name type="common">Rose of Sharon</name>
    <dbReference type="NCBI Taxonomy" id="106335"/>
    <lineage>
        <taxon>Eukaryota</taxon>
        <taxon>Viridiplantae</taxon>
        <taxon>Streptophyta</taxon>
        <taxon>Embryophyta</taxon>
        <taxon>Tracheophyta</taxon>
        <taxon>Spermatophyta</taxon>
        <taxon>Magnoliopsida</taxon>
        <taxon>eudicotyledons</taxon>
        <taxon>Gunneridae</taxon>
        <taxon>Pentapetalae</taxon>
        <taxon>rosids</taxon>
        <taxon>malvids</taxon>
        <taxon>Malvales</taxon>
        <taxon>Malvaceae</taxon>
        <taxon>Malvoideae</taxon>
        <taxon>Hibiscus</taxon>
    </lineage>
</organism>
<evidence type="ECO:0000259" key="10">
    <source>
        <dbReference type="Pfam" id="PF05922"/>
    </source>
</evidence>
<dbReference type="GO" id="GO:0006508">
    <property type="term" value="P:proteolysis"/>
    <property type="evidence" value="ECO:0007669"/>
    <property type="project" value="UniProtKB-KW"/>
</dbReference>
<dbReference type="AlphaFoldDB" id="A0A6A2WJ08"/>
<dbReference type="FunFam" id="3.30.70.80:FF:000003">
    <property type="entry name" value="Subtilisin-like protease SBT1.9"/>
    <property type="match status" value="1"/>
</dbReference>
<dbReference type="InterPro" id="IPR000209">
    <property type="entry name" value="Peptidase_S8/S53_dom"/>
</dbReference>
<reference evidence="12" key="1">
    <citation type="submission" date="2019-09" db="EMBL/GenBank/DDBJ databases">
        <title>Draft genome information of white flower Hibiscus syriacus.</title>
        <authorList>
            <person name="Kim Y.-M."/>
        </authorList>
    </citation>
    <scope>NUCLEOTIDE SEQUENCE [LARGE SCALE GENOMIC DNA]</scope>
    <source>
        <strain evidence="12">YM2019G1</strain>
    </source>
</reference>
<dbReference type="InterPro" id="IPR034197">
    <property type="entry name" value="Peptidases_S8_3"/>
</dbReference>
<gene>
    <name evidence="12" type="ORF">F3Y22_tig00116965pilonHSYRG00378</name>
</gene>
<dbReference type="InterPro" id="IPR037045">
    <property type="entry name" value="S8pro/Inhibitor_I9_sf"/>
</dbReference>
<dbReference type="InterPro" id="IPR010259">
    <property type="entry name" value="S8pro/Inhibitor_I9"/>
</dbReference>
<dbReference type="CDD" id="cd02120">
    <property type="entry name" value="PA_subtilisin_like"/>
    <property type="match status" value="1"/>
</dbReference>
<evidence type="ECO:0000256" key="1">
    <source>
        <dbReference type="ARBA" id="ARBA00011073"/>
    </source>
</evidence>
<feature type="domain" description="Peptidase S8/S53" evidence="9">
    <location>
        <begin position="135"/>
        <end position="550"/>
    </location>
</feature>
<keyword evidence="5 7" id="KW-0720">Serine protease</keyword>
<dbReference type="InterPro" id="IPR045051">
    <property type="entry name" value="SBT"/>
</dbReference>
<feature type="domain" description="Subtilisin-like protease fibronectin type-III" evidence="11">
    <location>
        <begin position="618"/>
        <end position="718"/>
    </location>
</feature>
<dbReference type="EMBL" id="VEPZ02001739">
    <property type="protein sequence ID" value="KAE8658938.1"/>
    <property type="molecule type" value="Genomic_DNA"/>
</dbReference>
<evidence type="ECO:0000259" key="9">
    <source>
        <dbReference type="Pfam" id="PF00082"/>
    </source>
</evidence>
<evidence type="ECO:0000256" key="8">
    <source>
        <dbReference type="SAM" id="SignalP"/>
    </source>
</evidence>
<dbReference type="PROSITE" id="PS51892">
    <property type="entry name" value="SUBTILASE"/>
    <property type="match status" value="1"/>
</dbReference>
<keyword evidence="4 7" id="KW-0378">Hydrolase</keyword>
<accession>A0A6A2WJ08</accession>
<evidence type="ECO:0000256" key="3">
    <source>
        <dbReference type="ARBA" id="ARBA00022729"/>
    </source>
</evidence>
<evidence type="ECO:0000256" key="6">
    <source>
        <dbReference type="PIRSR" id="PIRSR615500-1"/>
    </source>
</evidence>
<dbReference type="Pfam" id="PF05922">
    <property type="entry name" value="Inhibitor_I9"/>
    <property type="match status" value="1"/>
</dbReference>
<feature type="domain" description="Inhibitor I9" evidence="10">
    <location>
        <begin position="34"/>
        <end position="107"/>
    </location>
</feature>
<dbReference type="PRINTS" id="PR00723">
    <property type="entry name" value="SUBTILISIN"/>
</dbReference>
<keyword evidence="3 8" id="KW-0732">Signal</keyword>
<dbReference type="CDD" id="cd04852">
    <property type="entry name" value="Peptidases_S8_3"/>
    <property type="match status" value="1"/>
</dbReference>
<evidence type="ECO:0000256" key="4">
    <source>
        <dbReference type="ARBA" id="ARBA00022801"/>
    </source>
</evidence>
<evidence type="ECO:0000256" key="2">
    <source>
        <dbReference type="ARBA" id="ARBA00022670"/>
    </source>
</evidence>
<evidence type="ECO:0000256" key="5">
    <source>
        <dbReference type="ARBA" id="ARBA00022825"/>
    </source>
</evidence>
<evidence type="ECO:0000313" key="13">
    <source>
        <dbReference type="Proteomes" id="UP000436088"/>
    </source>
</evidence>
<comment type="caution">
    <text evidence="12">The sequence shown here is derived from an EMBL/GenBank/DDBJ whole genome shotgun (WGS) entry which is preliminary data.</text>
</comment>
<evidence type="ECO:0000313" key="12">
    <source>
        <dbReference type="EMBL" id="KAE8658938.1"/>
    </source>
</evidence>
<keyword evidence="2 7" id="KW-0645">Protease</keyword>
<feature type="signal peptide" evidence="8">
    <location>
        <begin position="1"/>
        <end position="27"/>
    </location>
</feature>
<dbReference type="Pfam" id="PF17766">
    <property type="entry name" value="fn3_6"/>
    <property type="match status" value="1"/>
</dbReference>
<dbReference type="Gene3D" id="2.60.40.2310">
    <property type="match status" value="1"/>
</dbReference>
<feature type="chain" id="PRO_5025657149" evidence="8">
    <location>
        <begin position="28"/>
        <end position="722"/>
    </location>
</feature>
<dbReference type="Proteomes" id="UP000436088">
    <property type="component" value="Unassembled WGS sequence"/>
</dbReference>